<evidence type="ECO:0000256" key="2">
    <source>
        <dbReference type="ARBA" id="ARBA00022448"/>
    </source>
</evidence>
<dbReference type="Proteomes" id="UP000234950">
    <property type="component" value="Unassembled WGS sequence"/>
</dbReference>
<sequence length="274" mass="31087">MATRKRLFNLGIHTIIIILGIFFMLPFIYTIYTSFLKMGNVNSIVGIGQMTLENYKTYFTNEAYSVPKWLWNTIIMTGIVIIGNLIVNPMAGFALAKLNFKGKKIIEWIVIATMMIPYHMILIPVYVNMAKIGWLNTMLALTVPFLYQSLYIFMLRQFFKSIPNELIEAARIDGLTKMEAFWKIVYPLAKSPLITMSILSFAGTWNSYLIPSTLANVPEKYVLVVGLNSVKDAVFENTPLIMAGVVLTTLPILIFFFIFQKQYIEGISNSGIKG</sequence>
<feature type="domain" description="ABC transmembrane type-1" evidence="8">
    <location>
        <begin position="70"/>
        <end position="259"/>
    </location>
</feature>
<evidence type="ECO:0000313" key="9">
    <source>
        <dbReference type="EMBL" id="PLS10374.1"/>
    </source>
</evidence>
<proteinExistence type="inferred from homology"/>
<dbReference type="InterPro" id="IPR035906">
    <property type="entry name" value="MetI-like_sf"/>
</dbReference>
<keyword evidence="5 7" id="KW-1133">Transmembrane helix</keyword>
<comment type="similarity">
    <text evidence="7">Belongs to the binding-protein-dependent transport system permease family.</text>
</comment>
<protein>
    <submittedName>
        <fullName evidence="9">Carbohydrate ABC transporter permease</fullName>
    </submittedName>
</protein>
<gene>
    <name evidence="9" type="ORF">CVD27_00060</name>
</gene>
<feature type="transmembrane region" description="Helical" evidence="7">
    <location>
        <begin position="184"/>
        <end position="205"/>
    </location>
</feature>
<keyword evidence="3" id="KW-1003">Cell membrane</keyword>
<evidence type="ECO:0000256" key="1">
    <source>
        <dbReference type="ARBA" id="ARBA00004651"/>
    </source>
</evidence>
<dbReference type="CDD" id="cd06261">
    <property type="entry name" value="TM_PBP2"/>
    <property type="match status" value="1"/>
</dbReference>
<dbReference type="PROSITE" id="PS50928">
    <property type="entry name" value="ABC_TM1"/>
    <property type="match status" value="1"/>
</dbReference>
<comment type="caution">
    <text evidence="9">The sequence shown here is derived from an EMBL/GenBank/DDBJ whole genome shotgun (WGS) entry which is preliminary data.</text>
</comment>
<evidence type="ECO:0000256" key="6">
    <source>
        <dbReference type="ARBA" id="ARBA00023136"/>
    </source>
</evidence>
<feature type="transmembrane region" description="Helical" evidence="7">
    <location>
        <begin position="133"/>
        <end position="153"/>
    </location>
</feature>
<name>A0A2N5HXY0_9BACI</name>
<dbReference type="RefSeq" id="WP_101645888.1">
    <property type="nucleotide sequence ID" value="NZ_PGVE01000002.1"/>
</dbReference>
<keyword evidence="10" id="KW-1185">Reference proteome</keyword>
<evidence type="ECO:0000256" key="3">
    <source>
        <dbReference type="ARBA" id="ARBA00022475"/>
    </source>
</evidence>
<dbReference type="GO" id="GO:0055085">
    <property type="term" value="P:transmembrane transport"/>
    <property type="evidence" value="ECO:0007669"/>
    <property type="project" value="InterPro"/>
</dbReference>
<dbReference type="Pfam" id="PF00528">
    <property type="entry name" value="BPD_transp_1"/>
    <property type="match status" value="1"/>
</dbReference>
<reference evidence="9 10" key="1">
    <citation type="submission" date="2017-11" db="EMBL/GenBank/DDBJ databases">
        <title>Comparitive Functional Genomics of Dry Heat Resistant strains isolated from the Viking Spacecraft.</title>
        <authorList>
            <person name="Seuylemezian A."/>
            <person name="Cooper K."/>
            <person name="Vaishampayan P."/>
        </authorList>
    </citation>
    <scope>NUCLEOTIDE SEQUENCE [LARGE SCALE GENOMIC DNA]</scope>
    <source>
        <strain evidence="9 10">V32-6</strain>
    </source>
</reference>
<feature type="transmembrane region" description="Helical" evidence="7">
    <location>
        <begin position="69"/>
        <end position="96"/>
    </location>
</feature>
<evidence type="ECO:0000313" key="10">
    <source>
        <dbReference type="Proteomes" id="UP000234950"/>
    </source>
</evidence>
<comment type="subcellular location">
    <subcellularLocation>
        <location evidence="1 7">Cell membrane</location>
        <topology evidence="1 7">Multi-pass membrane protein</topology>
    </subcellularLocation>
</comment>
<dbReference type="AlphaFoldDB" id="A0A2N5HXY0"/>
<evidence type="ECO:0000256" key="7">
    <source>
        <dbReference type="RuleBase" id="RU363032"/>
    </source>
</evidence>
<keyword evidence="6 7" id="KW-0472">Membrane</keyword>
<dbReference type="SUPFAM" id="SSF161098">
    <property type="entry name" value="MetI-like"/>
    <property type="match status" value="1"/>
</dbReference>
<dbReference type="Gene3D" id="1.10.3720.10">
    <property type="entry name" value="MetI-like"/>
    <property type="match status" value="1"/>
</dbReference>
<keyword evidence="4 7" id="KW-0812">Transmembrane</keyword>
<dbReference type="GO" id="GO:0005886">
    <property type="term" value="C:plasma membrane"/>
    <property type="evidence" value="ECO:0007669"/>
    <property type="project" value="UniProtKB-SubCell"/>
</dbReference>
<keyword evidence="2 7" id="KW-0813">Transport</keyword>
<evidence type="ECO:0000259" key="8">
    <source>
        <dbReference type="PROSITE" id="PS50928"/>
    </source>
</evidence>
<feature type="transmembrane region" description="Helical" evidence="7">
    <location>
        <begin position="108"/>
        <end position="127"/>
    </location>
</feature>
<evidence type="ECO:0000256" key="4">
    <source>
        <dbReference type="ARBA" id="ARBA00022692"/>
    </source>
</evidence>
<dbReference type="InterPro" id="IPR000515">
    <property type="entry name" value="MetI-like"/>
</dbReference>
<evidence type="ECO:0000256" key="5">
    <source>
        <dbReference type="ARBA" id="ARBA00022989"/>
    </source>
</evidence>
<feature type="transmembrane region" description="Helical" evidence="7">
    <location>
        <begin position="240"/>
        <end position="259"/>
    </location>
</feature>
<dbReference type="EMBL" id="PGVE01000002">
    <property type="protein sequence ID" value="PLS10374.1"/>
    <property type="molecule type" value="Genomic_DNA"/>
</dbReference>
<dbReference type="PANTHER" id="PTHR43744:SF12">
    <property type="entry name" value="ABC TRANSPORTER PERMEASE PROTEIN MG189-RELATED"/>
    <property type="match status" value="1"/>
</dbReference>
<accession>A0A2N5HXY0</accession>
<dbReference type="PANTHER" id="PTHR43744">
    <property type="entry name" value="ABC TRANSPORTER PERMEASE PROTEIN MG189-RELATED-RELATED"/>
    <property type="match status" value="1"/>
</dbReference>
<dbReference type="OrthoDB" id="9771544at2"/>
<feature type="transmembrane region" description="Helical" evidence="7">
    <location>
        <begin position="7"/>
        <end position="32"/>
    </location>
</feature>
<organism evidence="9 10">
    <name type="scientific">Neobacillus cucumis</name>
    <dbReference type="NCBI Taxonomy" id="1740721"/>
    <lineage>
        <taxon>Bacteria</taxon>
        <taxon>Bacillati</taxon>
        <taxon>Bacillota</taxon>
        <taxon>Bacilli</taxon>
        <taxon>Bacillales</taxon>
        <taxon>Bacillaceae</taxon>
        <taxon>Neobacillus</taxon>
    </lineage>
</organism>